<comment type="catalytic activity">
    <reaction evidence="4">
        <text>[glutaredoxin]-dithiol + arsenate + glutathione + H(+) = glutathionyl-S-S-[glutaredoxin] + arsenite + H2O</text>
        <dbReference type="Rhea" id="RHEA:22016"/>
        <dbReference type="Rhea" id="RHEA-COMP:10729"/>
        <dbReference type="Rhea" id="RHEA-COMP:17668"/>
        <dbReference type="ChEBI" id="CHEBI:15377"/>
        <dbReference type="ChEBI" id="CHEBI:15378"/>
        <dbReference type="ChEBI" id="CHEBI:29242"/>
        <dbReference type="ChEBI" id="CHEBI:29950"/>
        <dbReference type="ChEBI" id="CHEBI:48597"/>
        <dbReference type="ChEBI" id="CHEBI:57925"/>
        <dbReference type="ChEBI" id="CHEBI:146199"/>
        <dbReference type="EC" id="1.20.4.1"/>
    </reaction>
</comment>
<dbReference type="STRING" id="135739.BTO32_15900"/>
<evidence type="ECO:0000256" key="2">
    <source>
        <dbReference type="ARBA" id="ARBA00023002"/>
    </source>
</evidence>
<evidence type="ECO:0000256" key="3">
    <source>
        <dbReference type="PROSITE-ProRule" id="PRU01282"/>
    </source>
</evidence>
<dbReference type="CDD" id="cd03034">
    <property type="entry name" value="ArsC_ArsC"/>
    <property type="match status" value="1"/>
</dbReference>
<dbReference type="AlphaFoldDB" id="A0A1V2DPL4"/>
<keyword evidence="6" id="KW-1185">Reference proteome</keyword>
<organism evidence="5 6">
    <name type="scientific">Marinobacter lutaoensis</name>
    <dbReference type="NCBI Taxonomy" id="135739"/>
    <lineage>
        <taxon>Bacteria</taxon>
        <taxon>Pseudomonadati</taxon>
        <taxon>Pseudomonadota</taxon>
        <taxon>Gammaproteobacteria</taxon>
        <taxon>Pseudomonadales</taxon>
        <taxon>Marinobacteraceae</taxon>
        <taxon>Marinobacter</taxon>
    </lineage>
</organism>
<sequence>MTEATRIFHNPRCSKSRQTLELLTERGVEPEIIRYLETPPTAQELEHILDLLGLEPRQLMRTKEPEYKALGLDNPELTRAQLIQAMVTTPKLIERPIVLANGKAAIGRPPERVLDIL</sequence>
<dbReference type="EC" id="1.20.4.1" evidence="4"/>
<dbReference type="Gene3D" id="3.40.30.10">
    <property type="entry name" value="Glutaredoxin"/>
    <property type="match status" value="1"/>
</dbReference>
<dbReference type="InterPro" id="IPR006660">
    <property type="entry name" value="Arsenate_reductase-like"/>
</dbReference>
<dbReference type="SUPFAM" id="SSF52833">
    <property type="entry name" value="Thioredoxin-like"/>
    <property type="match status" value="1"/>
</dbReference>
<dbReference type="Pfam" id="PF03960">
    <property type="entry name" value="ArsC"/>
    <property type="match status" value="1"/>
</dbReference>
<evidence type="ECO:0000256" key="4">
    <source>
        <dbReference type="RuleBase" id="RU362029"/>
    </source>
</evidence>
<reference evidence="5 6" key="1">
    <citation type="submission" date="2016-12" db="EMBL/GenBank/DDBJ databases">
        <title>Marinobacter lutaoensis whole genome sequencing.</title>
        <authorList>
            <person name="Verma A."/>
            <person name="Krishnamurthi S."/>
        </authorList>
    </citation>
    <scope>NUCLEOTIDE SEQUENCE [LARGE SCALE GENOMIC DNA]</scope>
    <source>
        <strain evidence="5 6">T5054</strain>
    </source>
</reference>
<dbReference type="InterPro" id="IPR006659">
    <property type="entry name" value="Arsenate_reductase"/>
</dbReference>
<dbReference type="OrthoDB" id="9790554at2"/>
<dbReference type="RefSeq" id="WP_076725645.1">
    <property type="nucleotide sequence ID" value="NZ_JABWTC010000024.1"/>
</dbReference>
<dbReference type="NCBIfam" id="TIGR00014">
    <property type="entry name" value="arsC"/>
    <property type="match status" value="1"/>
</dbReference>
<dbReference type="Proteomes" id="UP000189339">
    <property type="component" value="Unassembled WGS sequence"/>
</dbReference>
<dbReference type="InterPro" id="IPR036249">
    <property type="entry name" value="Thioredoxin-like_sf"/>
</dbReference>
<comment type="caution">
    <text evidence="5">The sequence shown here is derived from an EMBL/GenBank/DDBJ whole genome shotgun (WGS) entry which is preliminary data.</text>
</comment>
<dbReference type="PROSITE" id="PS51353">
    <property type="entry name" value="ARSC"/>
    <property type="match status" value="1"/>
</dbReference>
<proteinExistence type="inferred from homology"/>
<keyword evidence="2 4" id="KW-0560">Oxidoreductase</keyword>
<evidence type="ECO:0000313" key="5">
    <source>
        <dbReference type="EMBL" id="ONF42440.1"/>
    </source>
</evidence>
<comment type="similarity">
    <text evidence="1 3 4">Belongs to the ArsC family.</text>
</comment>
<evidence type="ECO:0000313" key="6">
    <source>
        <dbReference type="Proteomes" id="UP000189339"/>
    </source>
</evidence>
<dbReference type="GO" id="GO:0008794">
    <property type="term" value="F:arsenate reductase (glutaredoxin) activity"/>
    <property type="evidence" value="ECO:0007669"/>
    <property type="project" value="UniProtKB-UniRule"/>
</dbReference>
<accession>A0A1V2DPL4</accession>
<evidence type="ECO:0000256" key="1">
    <source>
        <dbReference type="ARBA" id="ARBA00007198"/>
    </source>
</evidence>
<protein>
    <recommendedName>
        <fullName evidence="4">Arsenate reductase</fullName>
        <ecNumber evidence="4">1.20.4.1</ecNumber>
    </recommendedName>
</protein>
<dbReference type="PANTHER" id="PTHR30041">
    <property type="entry name" value="ARSENATE REDUCTASE"/>
    <property type="match status" value="1"/>
</dbReference>
<gene>
    <name evidence="5" type="ORF">BTO32_15900</name>
</gene>
<name>A0A1V2DPL4_9GAMM</name>
<dbReference type="EMBL" id="MSCW01000010">
    <property type="protein sequence ID" value="ONF42440.1"/>
    <property type="molecule type" value="Genomic_DNA"/>
</dbReference>
<dbReference type="PANTHER" id="PTHR30041:SF4">
    <property type="entry name" value="ARSENATE REDUCTASE"/>
    <property type="match status" value="1"/>
</dbReference>